<protein>
    <recommendedName>
        <fullName evidence="2">dTDP-4-dehydrorhamnose reductase</fullName>
        <ecNumber evidence="2">1.1.1.133</ecNumber>
    </recommendedName>
</protein>
<dbReference type="OrthoDB" id="9803892at2"/>
<dbReference type="GO" id="GO:0019305">
    <property type="term" value="P:dTDP-rhamnose biosynthetic process"/>
    <property type="evidence" value="ECO:0007669"/>
    <property type="project" value="UniProtKB-UniPathway"/>
</dbReference>
<dbReference type="SUPFAM" id="SSF51735">
    <property type="entry name" value="NAD(P)-binding Rossmann-fold domains"/>
    <property type="match status" value="1"/>
</dbReference>
<gene>
    <name evidence="4" type="ORF">EDD79_10509</name>
</gene>
<dbReference type="Gene3D" id="3.40.50.720">
    <property type="entry name" value="NAD(P)-binding Rossmann-like Domain"/>
    <property type="match status" value="1"/>
</dbReference>
<dbReference type="EMBL" id="SLYC01000050">
    <property type="protein sequence ID" value="TCP96613.1"/>
    <property type="molecule type" value="Genomic_DNA"/>
</dbReference>
<dbReference type="EC" id="1.1.1.133" evidence="2"/>
<dbReference type="CDD" id="cd05254">
    <property type="entry name" value="dTDP_HR_like_SDR_e"/>
    <property type="match status" value="1"/>
</dbReference>
<dbReference type="GO" id="GO:0008831">
    <property type="term" value="F:dTDP-4-dehydrorhamnose reductase activity"/>
    <property type="evidence" value="ECO:0007669"/>
    <property type="project" value="UniProtKB-EC"/>
</dbReference>
<dbReference type="InterPro" id="IPR029903">
    <property type="entry name" value="RmlD-like-bd"/>
</dbReference>
<evidence type="ECO:0000256" key="2">
    <source>
        <dbReference type="RuleBase" id="RU364082"/>
    </source>
</evidence>
<dbReference type="PANTHER" id="PTHR10491">
    <property type="entry name" value="DTDP-4-DEHYDRORHAMNOSE REDUCTASE"/>
    <property type="match status" value="1"/>
</dbReference>
<evidence type="ECO:0000256" key="1">
    <source>
        <dbReference type="ARBA" id="ARBA00010944"/>
    </source>
</evidence>
<comment type="function">
    <text evidence="2">Catalyzes the reduction of dTDP-6-deoxy-L-lyxo-4-hexulose to yield dTDP-L-rhamnose.</text>
</comment>
<dbReference type="PANTHER" id="PTHR10491:SF4">
    <property type="entry name" value="METHIONINE ADENOSYLTRANSFERASE 2 SUBUNIT BETA"/>
    <property type="match status" value="1"/>
</dbReference>
<comment type="caution">
    <text evidence="4">The sequence shown here is derived from an EMBL/GenBank/DDBJ whole genome shotgun (WGS) entry which is preliminary data.</text>
</comment>
<feature type="domain" description="RmlD-like substrate binding" evidence="3">
    <location>
        <begin position="1"/>
        <end position="271"/>
    </location>
</feature>
<organism evidence="4 5">
    <name type="scientific">Serpentinicella alkaliphila</name>
    <dbReference type="NCBI Taxonomy" id="1734049"/>
    <lineage>
        <taxon>Bacteria</taxon>
        <taxon>Bacillati</taxon>
        <taxon>Bacillota</taxon>
        <taxon>Clostridia</taxon>
        <taxon>Peptostreptococcales</taxon>
        <taxon>Natronincolaceae</taxon>
        <taxon>Serpentinicella</taxon>
    </lineage>
</organism>
<keyword evidence="2" id="KW-0521">NADP</keyword>
<evidence type="ECO:0000313" key="5">
    <source>
        <dbReference type="Proteomes" id="UP000295504"/>
    </source>
</evidence>
<accession>A0A4V2T2A2</accession>
<dbReference type="NCBIfam" id="TIGR01214">
    <property type="entry name" value="rmlD"/>
    <property type="match status" value="1"/>
</dbReference>
<comment type="similarity">
    <text evidence="1 2">Belongs to the dTDP-4-dehydrorhamnose reductase family.</text>
</comment>
<dbReference type="GO" id="GO:0005829">
    <property type="term" value="C:cytosol"/>
    <property type="evidence" value="ECO:0007669"/>
    <property type="project" value="TreeGrafter"/>
</dbReference>
<sequence>MKVCILGGSGQLGRELNMKLTEHDLYSFDKLDLDITNPYRCYDVLSRIRPDYIINTAAYTDVESCEVKKDLAYRTNTLGAGNIAKISEVLKSKLIYISSDYVFDGKKGSPYDETDKPSPINVYGLTKYRGEIEVQNNTERYYIIRTSWLFGNRGKNFINTVLNLSSDNTILKVVNDQIGCPTYTADISLAIKSLIENGDYGTYHLVNDGSCSWYDLAIEICRIKKIDATILPLSTQEINKKASIPKNSSLNNNSHIKLRHWTDALYEYLTKKDN</sequence>
<dbReference type="UniPathway" id="UPA00124"/>
<name>A0A4V2T2A2_9FIRM</name>
<comment type="pathway">
    <text evidence="2">Carbohydrate biosynthesis; dTDP-L-rhamnose biosynthesis.</text>
</comment>
<evidence type="ECO:0000313" key="4">
    <source>
        <dbReference type="EMBL" id="TCP96613.1"/>
    </source>
</evidence>
<reference evidence="4 5" key="1">
    <citation type="submission" date="2019-03" db="EMBL/GenBank/DDBJ databases">
        <title>Genomic Encyclopedia of Type Strains, Phase IV (KMG-IV): sequencing the most valuable type-strain genomes for metagenomic binning, comparative biology and taxonomic classification.</title>
        <authorList>
            <person name="Goeker M."/>
        </authorList>
    </citation>
    <scope>NUCLEOTIDE SEQUENCE [LARGE SCALE GENOMIC DNA]</scope>
    <source>
        <strain evidence="4 5">DSM 100013</strain>
    </source>
</reference>
<proteinExistence type="inferred from homology"/>
<dbReference type="AlphaFoldDB" id="A0A4V2T2A2"/>
<keyword evidence="5" id="KW-1185">Reference proteome</keyword>
<evidence type="ECO:0000259" key="3">
    <source>
        <dbReference type="Pfam" id="PF04321"/>
    </source>
</evidence>
<dbReference type="Gene3D" id="3.90.25.10">
    <property type="entry name" value="UDP-galactose 4-epimerase, domain 1"/>
    <property type="match status" value="1"/>
</dbReference>
<keyword evidence="2" id="KW-0560">Oxidoreductase</keyword>
<dbReference type="InterPro" id="IPR036291">
    <property type="entry name" value="NAD(P)-bd_dom_sf"/>
</dbReference>
<dbReference type="RefSeq" id="WP_132849551.1">
    <property type="nucleotide sequence ID" value="NZ_CP058648.1"/>
</dbReference>
<dbReference type="Pfam" id="PF04321">
    <property type="entry name" value="RmlD_sub_bind"/>
    <property type="match status" value="1"/>
</dbReference>
<dbReference type="Proteomes" id="UP000295504">
    <property type="component" value="Unassembled WGS sequence"/>
</dbReference>
<dbReference type="InterPro" id="IPR005913">
    <property type="entry name" value="dTDP_dehydrorham_reduct"/>
</dbReference>